<reference evidence="11" key="1">
    <citation type="submission" date="2019-03" db="EMBL/GenBank/DDBJ databases">
        <authorList>
            <person name="Mank J."/>
            <person name="Almeida P."/>
        </authorList>
    </citation>
    <scope>NUCLEOTIDE SEQUENCE</scope>
    <source>
        <strain evidence="11">78183</strain>
    </source>
</reference>
<comment type="pathway">
    <text evidence="6">Plant hormone biosynthesis; gibberellin biosynthesis.</text>
</comment>
<dbReference type="Pfam" id="PF03171">
    <property type="entry name" value="2OG-FeII_Oxy"/>
    <property type="match status" value="1"/>
</dbReference>
<proteinExistence type="inferred from homology"/>
<dbReference type="GO" id="GO:0046872">
    <property type="term" value="F:metal ion binding"/>
    <property type="evidence" value="ECO:0007669"/>
    <property type="project" value="UniProtKB-KW"/>
</dbReference>
<evidence type="ECO:0000256" key="9">
    <source>
        <dbReference type="RuleBase" id="RU003682"/>
    </source>
</evidence>
<evidence type="ECO:0000256" key="8">
    <source>
        <dbReference type="ARBA" id="ARBA00050508"/>
    </source>
</evidence>
<dbReference type="GO" id="GO:0009686">
    <property type="term" value="P:gibberellin biosynthetic process"/>
    <property type="evidence" value="ECO:0007669"/>
    <property type="project" value="UniProtKB-ARBA"/>
</dbReference>
<dbReference type="EMBL" id="CAADRP010001608">
    <property type="protein sequence ID" value="VFU44702.1"/>
    <property type="molecule type" value="Genomic_DNA"/>
</dbReference>
<evidence type="ECO:0000259" key="10">
    <source>
        <dbReference type="PROSITE" id="PS51471"/>
    </source>
</evidence>
<accession>A0A6N2LTI6</accession>
<keyword evidence="4 9" id="KW-0560">Oxidoreductase</keyword>
<keyword evidence="5 9" id="KW-0408">Iron</keyword>
<dbReference type="GO" id="GO:0045544">
    <property type="term" value="F:gibberellin 20-oxidase activity"/>
    <property type="evidence" value="ECO:0007669"/>
    <property type="project" value="UniProtKB-ARBA"/>
</dbReference>
<dbReference type="InterPro" id="IPR027443">
    <property type="entry name" value="IPNS-like_sf"/>
</dbReference>
<comment type="catalytic activity">
    <reaction evidence="8">
        <text>gibberellin A12 + 2 2-oxoglutarate + 3 O2 + H(+) = gibberellin A9 + 2 succinate + 3 CO2 + 2 H2O</text>
        <dbReference type="Rhea" id="RHEA:60772"/>
        <dbReference type="ChEBI" id="CHEBI:15377"/>
        <dbReference type="ChEBI" id="CHEBI:15378"/>
        <dbReference type="ChEBI" id="CHEBI:15379"/>
        <dbReference type="ChEBI" id="CHEBI:16526"/>
        <dbReference type="ChEBI" id="CHEBI:16810"/>
        <dbReference type="ChEBI" id="CHEBI:30031"/>
        <dbReference type="ChEBI" id="CHEBI:58627"/>
        <dbReference type="ChEBI" id="CHEBI:73255"/>
    </reaction>
    <physiologicalReaction direction="left-to-right" evidence="8">
        <dbReference type="Rhea" id="RHEA:60773"/>
    </physiologicalReaction>
</comment>
<protein>
    <recommendedName>
        <fullName evidence="10">Fe2OG dioxygenase domain-containing protein</fullName>
    </recommendedName>
</protein>
<dbReference type="Gene3D" id="2.60.120.330">
    <property type="entry name" value="B-lactam Antibiotic, Isopenicillin N Synthase, Chain"/>
    <property type="match status" value="1"/>
</dbReference>
<dbReference type="Pfam" id="PF14226">
    <property type="entry name" value="DIOX_N"/>
    <property type="match status" value="1"/>
</dbReference>
<evidence type="ECO:0000313" key="11">
    <source>
        <dbReference type="EMBL" id="VFU44702.1"/>
    </source>
</evidence>
<name>A0A6N2LTI6_SALVM</name>
<comment type="similarity">
    <text evidence="7">Belongs to the iron/ascorbate-dependent oxidoreductase family. GA20OX subfamily.</text>
</comment>
<organism evidence="11">
    <name type="scientific">Salix viminalis</name>
    <name type="common">Common osier</name>
    <name type="synonym">Basket willow</name>
    <dbReference type="NCBI Taxonomy" id="40686"/>
    <lineage>
        <taxon>Eukaryota</taxon>
        <taxon>Viridiplantae</taxon>
        <taxon>Streptophyta</taxon>
        <taxon>Embryophyta</taxon>
        <taxon>Tracheophyta</taxon>
        <taxon>Spermatophyta</taxon>
        <taxon>Magnoliopsida</taxon>
        <taxon>eudicotyledons</taxon>
        <taxon>Gunneridae</taxon>
        <taxon>Pentapetalae</taxon>
        <taxon>rosids</taxon>
        <taxon>fabids</taxon>
        <taxon>Malpighiales</taxon>
        <taxon>Salicaceae</taxon>
        <taxon>Saliceae</taxon>
        <taxon>Salix</taxon>
    </lineage>
</organism>
<comment type="pathway">
    <text evidence="2">Hormone biosynthesis.</text>
</comment>
<evidence type="ECO:0000256" key="1">
    <source>
        <dbReference type="ARBA" id="ARBA00001961"/>
    </source>
</evidence>
<dbReference type="InterPro" id="IPR050231">
    <property type="entry name" value="Iron_ascorbate_oxido_reductase"/>
</dbReference>
<feature type="domain" description="Fe2OG dioxygenase" evidence="10">
    <location>
        <begin position="190"/>
        <end position="290"/>
    </location>
</feature>
<evidence type="ECO:0000256" key="5">
    <source>
        <dbReference type="ARBA" id="ARBA00023004"/>
    </source>
</evidence>
<dbReference type="InterPro" id="IPR026992">
    <property type="entry name" value="DIOX_N"/>
</dbReference>
<evidence type="ECO:0000256" key="3">
    <source>
        <dbReference type="ARBA" id="ARBA00022723"/>
    </source>
</evidence>
<dbReference type="PROSITE" id="PS51471">
    <property type="entry name" value="FE2OG_OXY"/>
    <property type="match status" value="1"/>
</dbReference>
<dbReference type="FunFam" id="2.60.120.330:FF:000003">
    <property type="entry name" value="Gibberellin 20 oxidase 2"/>
    <property type="match status" value="1"/>
</dbReference>
<evidence type="ECO:0000256" key="4">
    <source>
        <dbReference type="ARBA" id="ARBA00023002"/>
    </source>
</evidence>
<dbReference type="InterPro" id="IPR005123">
    <property type="entry name" value="Oxoglu/Fe-dep_dioxygenase_dom"/>
</dbReference>
<comment type="cofactor">
    <cofactor evidence="1">
        <name>L-ascorbate</name>
        <dbReference type="ChEBI" id="CHEBI:38290"/>
    </cofactor>
</comment>
<sequence>MDSPLKFQEQSKGFSFESVFDEQAGFPKEFLWPDLVSAQQDLLEPPVDLEGFFEGDDEATKQAANIIKDACLSHGFFQVINHGVDPDIIRDAENYMDHFFMLPSPEKLKARRKPGSLCGYSGAHADRYATKLPLERDTLFSSILGKDFEETGMIYQKYCEAMMGLSFAILELLAISLGVDRKIYRKFFEDGYSILRCNFYPPCQEPGNTLGTGPHCDSNSITILHQDQVGGLEIFTDNVWQTIPPLKGALIINIGDTFTALSNGKYKSCLHRAMVNKHEQRKSLAFFLSPREDKVVRPPQELVCSAGKRMYPDFTWLNLSRFVQNHYRADDNTLQSFINWSQSVNT</sequence>
<evidence type="ECO:0000256" key="6">
    <source>
        <dbReference type="ARBA" id="ARBA00037909"/>
    </source>
</evidence>
<dbReference type="SUPFAM" id="SSF51197">
    <property type="entry name" value="Clavaminate synthase-like"/>
    <property type="match status" value="1"/>
</dbReference>
<dbReference type="InterPro" id="IPR044861">
    <property type="entry name" value="IPNS-like_FE2OG_OXY"/>
</dbReference>
<evidence type="ECO:0000256" key="7">
    <source>
        <dbReference type="ARBA" id="ARBA00043997"/>
    </source>
</evidence>
<dbReference type="PANTHER" id="PTHR47990">
    <property type="entry name" value="2-OXOGLUTARATE (2OG) AND FE(II)-DEPENDENT OXYGENASE SUPERFAMILY PROTEIN-RELATED"/>
    <property type="match status" value="1"/>
</dbReference>
<evidence type="ECO:0000256" key="2">
    <source>
        <dbReference type="ARBA" id="ARBA00004972"/>
    </source>
</evidence>
<keyword evidence="3 9" id="KW-0479">Metal-binding</keyword>
<dbReference type="AlphaFoldDB" id="A0A6N2LTI6"/>
<gene>
    <name evidence="11" type="ORF">SVIM_LOCUS276082</name>
</gene>